<feature type="region of interest" description="Disordered" evidence="1">
    <location>
        <begin position="53"/>
        <end position="104"/>
    </location>
</feature>
<evidence type="ECO:0000313" key="3">
    <source>
        <dbReference type="Proteomes" id="UP001465668"/>
    </source>
</evidence>
<proteinExistence type="predicted"/>
<keyword evidence="3" id="KW-1185">Reference proteome</keyword>
<evidence type="ECO:0000313" key="2">
    <source>
        <dbReference type="EMBL" id="KAK9778257.1"/>
    </source>
</evidence>
<accession>A0ABR2XWW0</accession>
<comment type="caution">
    <text evidence="2">The sequence shown here is derived from an EMBL/GenBank/DDBJ whole genome shotgun (WGS) entry which is preliminary data.</text>
</comment>
<dbReference type="EMBL" id="JARVKM010000017">
    <property type="protein sequence ID" value="KAK9778257.1"/>
    <property type="molecule type" value="Genomic_DNA"/>
</dbReference>
<evidence type="ECO:0000256" key="1">
    <source>
        <dbReference type="SAM" id="MobiDB-lite"/>
    </source>
</evidence>
<sequence length="104" mass="11898">MTTTSTTPHHPHQDASSCYFAAEVHSQGYGWMEPTVIDDDDLMFGGKSLSAWHEEDRQKVSVPEEERRGRQRVSRSPNVSFSTPGEKKKKKKTNSMYSTEQKKH</sequence>
<feature type="compositionally biased region" description="Polar residues" evidence="1">
    <location>
        <begin position="74"/>
        <end position="83"/>
    </location>
</feature>
<feature type="compositionally biased region" description="Basic and acidic residues" evidence="1">
    <location>
        <begin position="53"/>
        <end position="68"/>
    </location>
</feature>
<gene>
    <name evidence="2" type="ORF">SCAR479_05227</name>
</gene>
<organism evidence="2 3">
    <name type="scientific">Seiridium cardinale</name>
    <dbReference type="NCBI Taxonomy" id="138064"/>
    <lineage>
        <taxon>Eukaryota</taxon>
        <taxon>Fungi</taxon>
        <taxon>Dikarya</taxon>
        <taxon>Ascomycota</taxon>
        <taxon>Pezizomycotina</taxon>
        <taxon>Sordariomycetes</taxon>
        <taxon>Xylariomycetidae</taxon>
        <taxon>Amphisphaeriales</taxon>
        <taxon>Sporocadaceae</taxon>
        <taxon>Seiridium</taxon>
    </lineage>
</organism>
<name>A0ABR2XWW0_9PEZI</name>
<dbReference type="Proteomes" id="UP001465668">
    <property type="component" value="Unassembled WGS sequence"/>
</dbReference>
<reference evidence="2 3" key="1">
    <citation type="submission" date="2024-02" db="EMBL/GenBank/DDBJ databases">
        <title>First draft genome assembly of two strains of Seiridium cardinale.</title>
        <authorList>
            <person name="Emiliani G."/>
            <person name="Scali E."/>
        </authorList>
    </citation>
    <scope>NUCLEOTIDE SEQUENCE [LARGE SCALE GENOMIC DNA]</scope>
    <source>
        <strain evidence="2 3">BM-138-000479</strain>
    </source>
</reference>
<protein>
    <submittedName>
        <fullName evidence="2">Uncharacterized protein</fullName>
    </submittedName>
</protein>
<feature type="compositionally biased region" description="Polar residues" evidence="1">
    <location>
        <begin position="94"/>
        <end position="104"/>
    </location>
</feature>